<evidence type="ECO:0000313" key="1">
    <source>
        <dbReference type="EMBL" id="DAF08406.1"/>
    </source>
</evidence>
<organism evidence="1">
    <name type="scientific">Ackermannviridae sp</name>
    <dbReference type="NCBI Taxonomy" id="2831612"/>
    <lineage>
        <taxon>Viruses</taxon>
        <taxon>Duplodnaviria</taxon>
        <taxon>Heunggongvirae</taxon>
        <taxon>Uroviricota</taxon>
        <taxon>Caudoviricetes</taxon>
        <taxon>Pantevenvirales</taxon>
        <taxon>Ackermannviridae</taxon>
    </lineage>
</organism>
<dbReference type="EMBL" id="BK056117">
    <property type="protein sequence ID" value="DAF08406.1"/>
    <property type="molecule type" value="Genomic_DNA"/>
</dbReference>
<sequence>METNITNNPSHEFITLVRINNVNDLNQVRNHITDVFGLKIDEDREDREDNNAYIEEFEGVKNKKLFANIYATEEYYKEQKMVSLVCESDNDLEEGDEGFTMDLQDFLNLTELPWSADQNTNTKSLCDTELDRTFQTFVPCKNKEQFEKIIDHLKEIGLNPYEDPGYDFEECINFIENGNDEDSEYYDPEDTTYIIIYAGENEYFNKKRVWIATVCSSDDLEEGEEEESAVGYFEFLENDSLDWF</sequence>
<proteinExistence type="predicted"/>
<reference evidence="1" key="1">
    <citation type="journal article" date="2021" name="Proc. Natl. Acad. Sci. U.S.A.">
        <title>A Catalog of Tens of Thousands of Viruses from Human Metagenomes Reveals Hidden Associations with Chronic Diseases.</title>
        <authorList>
            <person name="Tisza M.J."/>
            <person name="Buck C.B."/>
        </authorList>
    </citation>
    <scope>NUCLEOTIDE SEQUENCE</scope>
    <source>
        <strain evidence="1">Ctjp727</strain>
    </source>
</reference>
<protein>
    <submittedName>
        <fullName evidence="1">Uncharacterized protein</fullName>
    </submittedName>
</protein>
<name>A0A8S5RV18_9CAUD</name>
<accession>A0A8S5RV18</accession>